<organism evidence="2 3">
    <name type="scientific">Belliella pelovolcani</name>
    <dbReference type="NCBI Taxonomy" id="529505"/>
    <lineage>
        <taxon>Bacteria</taxon>
        <taxon>Pseudomonadati</taxon>
        <taxon>Bacteroidota</taxon>
        <taxon>Cytophagia</taxon>
        <taxon>Cytophagales</taxon>
        <taxon>Cyclobacteriaceae</taxon>
        <taxon>Belliella</taxon>
    </lineage>
</organism>
<gene>
    <name evidence="2" type="ORF">SAMN05421761_108197</name>
</gene>
<dbReference type="AlphaFoldDB" id="A0A1N7N6B4"/>
<dbReference type="Gene3D" id="2.60.40.10">
    <property type="entry name" value="Immunoglobulins"/>
    <property type="match status" value="1"/>
</dbReference>
<dbReference type="EMBL" id="FTOP01000008">
    <property type="protein sequence ID" value="SIS93892.1"/>
    <property type="molecule type" value="Genomic_DNA"/>
</dbReference>
<keyword evidence="3" id="KW-1185">Reference proteome</keyword>
<evidence type="ECO:0000256" key="1">
    <source>
        <dbReference type="SAM" id="SignalP"/>
    </source>
</evidence>
<proteinExistence type="predicted"/>
<dbReference type="STRING" id="529505.SAMN05421761_108197"/>
<feature type="signal peptide" evidence="1">
    <location>
        <begin position="1"/>
        <end position="22"/>
    </location>
</feature>
<dbReference type="Proteomes" id="UP000186026">
    <property type="component" value="Unassembled WGS sequence"/>
</dbReference>
<feature type="chain" id="PRO_5012952831" description="Por secretion system C-terminal sorting domain-containing protein" evidence="1">
    <location>
        <begin position="23"/>
        <end position="373"/>
    </location>
</feature>
<protein>
    <recommendedName>
        <fullName evidence="4">Por secretion system C-terminal sorting domain-containing protein</fullName>
    </recommendedName>
</protein>
<dbReference type="RefSeq" id="WP_139325537.1">
    <property type="nucleotide sequence ID" value="NZ_FTOP01000008.1"/>
</dbReference>
<evidence type="ECO:0000313" key="3">
    <source>
        <dbReference type="Proteomes" id="UP000186026"/>
    </source>
</evidence>
<reference evidence="3" key="1">
    <citation type="submission" date="2017-01" db="EMBL/GenBank/DDBJ databases">
        <authorList>
            <person name="Varghese N."/>
            <person name="Submissions S."/>
        </authorList>
    </citation>
    <scope>NUCLEOTIDE SEQUENCE [LARGE SCALE GENOMIC DNA]</scope>
    <source>
        <strain evidence="3">DSM 46698</strain>
    </source>
</reference>
<evidence type="ECO:0000313" key="2">
    <source>
        <dbReference type="EMBL" id="SIS93892.1"/>
    </source>
</evidence>
<keyword evidence="1" id="KW-0732">Signal</keyword>
<sequence length="373" mass="42115">MKKVIKYILVLLVMFSSAMLSRGQDVDLRNCSFSCTSNDITIIGFTLVDATTGLPISNSVSQCQDGETFQVKLEMTYKFNAAATRYNSRFQGLLKIGNTEVFINQYVGTFNSTSTETKLIVYDTFTWECGTNLSIINPQFFWRPNEGGAALESTYVCNDYSNSKCSGSAGTVLVNVPIELPVVWHDFSISTSPDQKNTSLIWSTLKEWQSSHFEIERSVNQADRFEIIDSIPAAGYSFEVKNYRFIDNQIPNNSTRVYYRVKQVDLDGSFDFSKVVMANVNTIVEGTSSWRLFPNPLLDDNLKVSLQNPSAYQGEEIYVRLITSQTSYLHSIPICPDPYNIDLSPITKNIPTGLFLVEISWGDRVETFKIIKR</sequence>
<name>A0A1N7N6B4_9BACT</name>
<dbReference type="OrthoDB" id="1443240at2"/>
<dbReference type="InterPro" id="IPR013783">
    <property type="entry name" value="Ig-like_fold"/>
</dbReference>
<evidence type="ECO:0008006" key="4">
    <source>
        <dbReference type="Google" id="ProtNLM"/>
    </source>
</evidence>
<accession>A0A1N7N6B4</accession>